<comment type="similarity">
    <text evidence="3">Belongs to the SmpB family.</text>
</comment>
<name>A0A953NE08_9MOLU</name>
<dbReference type="GO" id="GO:0003723">
    <property type="term" value="F:RNA binding"/>
    <property type="evidence" value="ECO:0007669"/>
    <property type="project" value="UniProtKB-UniRule"/>
</dbReference>
<comment type="caution">
    <text evidence="4">The sequence shown here is derived from an EMBL/GenBank/DDBJ whole genome shotgun (WGS) entry which is preliminary data.</text>
</comment>
<dbReference type="Pfam" id="PF01668">
    <property type="entry name" value="SmpB"/>
    <property type="match status" value="1"/>
</dbReference>
<dbReference type="RefSeq" id="WP_223644369.1">
    <property type="nucleotide sequence ID" value="NZ_JAIQBY010000002.1"/>
</dbReference>
<accession>A0A953NE08</accession>
<dbReference type="NCBIfam" id="TIGR00086">
    <property type="entry name" value="smpB"/>
    <property type="match status" value="1"/>
</dbReference>
<reference evidence="4 5" key="1">
    <citation type="submission" date="2021-09" db="EMBL/GenBank/DDBJ databases">
        <title>WGS of Mycoplasma sp. Zaradi2 strains.</title>
        <authorList>
            <person name="Spergser J."/>
        </authorList>
    </citation>
    <scope>NUCLEOTIDE SEQUENCE [LARGE SCALE GENOMIC DNA]</scope>
    <source>
        <strain evidence="4 5">1331</strain>
    </source>
</reference>
<dbReference type="GO" id="GO:0005829">
    <property type="term" value="C:cytosol"/>
    <property type="evidence" value="ECO:0007669"/>
    <property type="project" value="TreeGrafter"/>
</dbReference>
<dbReference type="GO" id="GO:0070930">
    <property type="term" value="P:trans-translation-dependent protein tagging"/>
    <property type="evidence" value="ECO:0007669"/>
    <property type="project" value="TreeGrafter"/>
</dbReference>
<dbReference type="InterPro" id="IPR023620">
    <property type="entry name" value="SmpB"/>
</dbReference>
<proteinExistence type="inferred from homology"/>
<evidence type="ECO:0000256" key="2">
    <source>
        <dbReference type="ARBA" id="ARBA00022884"/>
    </source>
</evidence>
<dbReference type="HAMAP" id="MF_00023">
    <property type="entry name" value="SmpB"/>
    <property type="match status" value="1"/>
</dbReference>
<dbReference type="PANTHER" id="PTHR30308:SF2">
    <property type="entry name" value="SSRA-BINDING PROTEIN"/>
    <property type="match status" value="1"/>
</dbReference>
<gene>
    <name evidence="3 4" type="primary">smpB</name>
    <name evidence="4" type="ORF">LAD73_00560</name>
</gene>
<dbReference type="Gene3D" id="2.40.280.10">
    <property type="match status" value="1"/>
</dbReference>
<sequence length="147" mass="17275">MKIISNNKKGINGYKIINKYEAGVSLLGWEVKSARAFQVNLNNSYIFYKKGELFLTNAVFAKYMLLKCDEMRNRKLLMHKHEIIRIANKIDKLGNATIKPTKIYFNEKSKIKLEIAIVQKINKADKREDIKRKDNEKYIQSIKKSYQ</sequence>
<organism evidence="4 5">
    <name type="scientific">Mycoplasma tauri</name>
    <dbReference type="NCBI Taxonomy" id="547987"/>
    <lineage>
        <taxon>Bacteria</taxon>
        <taxon>Bacillati</taxon>
        <taxon>Mycoplasmatota</taxon>
        <taxon>Mollicutes</taxon>
        <taxon>Mycoplasmataceae</taxon>
        <taxon>Mycoplasma</taxon>
    </lineage>
</organism>
<dbReference type="NCBIfam" id="NF003843">
    <property type="entry name" value="PRK05422.1"/>
    <property type="match status" value="1"/>
</dbReference>
<dbReference type="InterPro" id="IPR000037">
    <property type="entry name" value="SsrA-bd_prot"/>
</dbReference>
<protein>
    <recommendedName>
        <fullName evidence="3">SsrA-binding protein</fullName>
    </recommendedName>
    <alternativeName>
        <fullName evidence="3">Small protein B</fullName>
    </alternativeName>
</protein>
<dbReference type="AlphaFoldDB" id="A0A953NE08"/>
<dbReference type="EMBL" id="JAIQBY010000002">
    <property type="protein sequence ID" value="MBZ4195217.1"/>
    <property type="molecule type" value="Genomic_DNA"/>
</dbReference>
<comment type="subcellular location">
    <subcellularLocation>
        <location evidence="3">Cytoplasm</location>
    </subcellularLocation>
    <text evidence="3">The tmRNA-SmpB complex associates with stalled 70S ribosomes.</text>
</comment>
<dbReference type="PROSITE" id="PS01317">
    <property type="entry name" value="SSRP"/>
    <property type="match status" value="1"/>
</dbReference>
<evidence type="ECO:0000313" key="4">
    <source>
        <dbReference type="EMBL" id="MBZ4195217.1"/>
    </source>
</evidence>
<evidence type="ECO:0000256" key="3">
    <source>
        <dbReference type="HAMAP-Rule" id="MF_00023"/>
    </source>
</evidence>
<keyword evidence="5" id="KW-1185">Reference proteome</keyword>
<dbReference type="CDD" id="cd09294">
    <property type="entry name" value="SmpB"/>
    <property type="match status" value="1"/>
</dbReference>
<dbReference type="PANTHER" id="PTHR30308">
    <property type="entry name" value="TMRNA-BINDING COMPONENT OF TRANS-TRANSLATION TAGGING COMPLEX"/>
    <property type="match status" value="1"/>
</dbReference>
<dbReference type="SUPFAM" id="SSF74982">
    <property type="entry name" value="Small protein B (SmpB)"/>
    <property type="match status" value="1"/>
</dbReference>
<dbReference type="GO" id="GO:0070929">
    <property type="term" value="P:trans-translation"/>
    <property type="evidence" value="ECO:0007669"/>
    <property type="project" value="UniProtKB-UniRule"/>
</dbReference>
<dbReference type="InterPro" id="IPR020081">
    <property type="entry name" value="SsrA-bd_prot_CS"/>
</dbReference>
<dbReference type="Proteomes" id="UP000772186">
    <property type="component" value="Unassembled WGS sequence"/>
</dbReference>
<comment type="function">
    <text evidence="3">Required for rescue of stalled ribosomes mediated by trans-translation. Binds to transfer-messenger RNA (tmRNA), required for stable association of tmRNA with ribosomes. tmRNA and SmpB together mimic tRNA shape, replacing the anticodon stem-loop with SmpB. tmRNA is encoded by the ssrA gene; the 2 termini fold to resemble tRNA(Ala) and it encodes a 'tag peptide', a short internal open reading frame. During trans-translation Ala-aminoacylated tmRNA acts like a tRNA, entering the A-site of stalled ribosomes, displacing the stalled mRNA. The ribosome then switches to translate the ORF on the tmRNA; the nascent peptide is terminated with the 'tag peptide' encoded by the tmRNA and targeted for degradation. The ribosome is freed to recommence translation, which seems to be the essential function of trans-translation.</text>
</comment>
<evidence type="ECO:0000256" key="1">
    <source>
        <dbReference type="ARBA" id="ARBA00022490"/>
    </source>
</evidence>
<keyword evidence="2 3" id="KW-0694">RNA-binding</keyword>
<evidence type="ECO:0000313" key="5">
    <source>
        <dbReference type="Proteomes" id="UP000772186"/>
    </source>
</evidence>
<keyword evidence="1 3" id="KW-0963">Cytoplasm</keyword>